<reference evidence="1" key="1">
    <citation type="submission" date="2022-07" db="EMBL/GenBank/DDBJ databases">
        <authorList>
            <person name="Trinca V."/>
            <person name="Uliana J.V.C."/>
            <person name="Torres T.T."/>
            <person name="Ward R.J."/>
            <person name="Monesi N."/>
        </authorList>
    </citation>
    <scope>NUCLEOTIDE SEQUENCE</scope>
    <source>
        <strain evidence="1">HSMRA1968</strain>
        <tissue evidence="1">Whole embryos</tissue>
    </source>
</reference>
<gene>
    <name evidence="1" type="ORF">Bhyg_06860</name>
</gene>
<dbReference type="AlphaFoldDB" id="A0A9Q0N1M0"/>
<sequence>MHPLKWSDQVLFLPIHLLYFSFPVVVEDKAKLLLPVFNTKVVLALALACVAAKPDPALLYTSPTIYSAPLASVPIGTSLPIAAPLTYSSSYRPYSYAAPYAYSAYNTYNYRAPLTYY</sequence>
<name>A0A9Q0N1M0_9DIPT</name>
<evidence type="ECO:0000313" key="1">
    <source>
        <dbReference type="EMBL" id="KAJ6641915.1"/>
    </source>
</evidence>
<accession>A0A9Q0N1M0</accession>
<comment type="caution">
    <text evidence="1">The sequence shown here is derived from an EMBL/GenBank/DDBJ whole genome shotgun (WGS) entry which is preliminary data.</text>
</comment>
<protein>
    <submittedName>
        <fullName evidence="1">Uncharacterized protein</fullName>
    </submittedName>
</protein>
<proteinExistence type="predicted"/>
<evidence type="ECO:0000313" key="2">
    <source>
        <dbReference type="Proteomes" id="UP001151699"/>
    </source>
</evidence>
<dbReference type="EMBL" id="WJQU01000002">
    <property type="protein sequence ID" value="KAJ6641915.1"/>
    <property type="molecule type" value="Genomic_DNA"/>
</dbReference>
<organism evidence="1 2">
    <name type="scientific">Pseudolycoriella hygida</name>
    <dbReference type="NCBI Taxonomy" id="35572"/>
    <lineage>
        <taxon>Eukaryota</taxon>
        <taxon>Metazoa</taxon>
        <taxon>Ecdysozoa</taxon>
        <taxon>Arthropoda</taxon>
        <taxon>Hexapoda</taxon>
        <taxon>Insecta</taxon>
        <taxon>Pterygota</taxon>
        <taxon>Neoptera</taxon>
        <taxon>Endopterygota</taxon>
        <taxon>Diptera</taxon>
        <taxon>Nematocera</taxon>
        <taxon>Sciaroidea</taxon>
        <taxon>Sciaridae</taxon>
        <taxon>Pseudolycoriella</taxon>
    </lineage>
</organism>
<dbReference type="Proteomes" id="UP001151699">
    <property type="component" value="Chromosome B"/>
</dbReference>
<keyword evidence="2" id="KW-1185">Reference proteome</keyword>